<evidence type="ECO:0000256" key="3">
    <source>
        <dbReference type="SAM" id="SignalP"/>
    </source>
</evidence>
<reference evidence="4 5" key="1">
    <citation type="submission" date="2020-04" db="EMBL/GenBank/DDBJ databases">
        <authorList>
            <person name="Alioto T."/>
            <person name="Alioto T."/>
            <person name="Gomez Garrido J."/>
        </authorList>
    </citation>
    <scope>NUCLEOTIDE SEQUENCE [LARGE SCALE GENOMIC DNA]</scope>
</reference>
<feature type="compositionally biased region" description="Basic and acidic residues" evidence="1">
    <location>
        <begin position="67"/>
        <end position="78"/>
    </location>
</feature>
<evidence type="ECO:0000256" key="2">
    <source>
        <dbReference type="SAM" id="Phobius"/>
    </source>
</evidence>
<feature type="chain" id="PRO_5035893939" description="RxLR effector protein" evidence="3">
    <location>
        <begin position="23"/>
        <end position="109"/>
    </location>
</feature>
<keyword evidence="2" id="KW-1133">Transmembrane helix</keyword>
<dbReference type="Proteomes" id="UP000494165">
    <property type="component" value="Unassembled WGS sequence"/>
</dbReference>
<accession>A0A8S1CT66</accession>
<keyword evidence="2" id="KW-0812">Transmembrane</keyword>
<evidence type="ECO:0000256" key="1">
    <source>
        <dbReference type="SAM" id="MobiDB-lite"/>
    </source>
</evidence>
<sequence>MKLLIAVTVAAVCATFLFVAHAQDASASTTVAVAASLSGSTEQVTSATVFFPWLKNRRRIRKMNRLKPMDKEKVDPRATPKYRRAKNDRLTFDQDEVAAPVKSEKMIAQ</sequence>
<comment type="caution">
    <text evidence="4">The sequence shown here is derived from an EMBL/GenBank/DDBJ whole genome shotgun (WGS) entry which is preliminary data.</text>
</comment>
<evidence type="ECO:0008006" key="6">
    <source>
        <dbReference type="Google" id="ProtNLM"/>
    </source>
</evidence>
<dbReference type="EMBL" id="CADEPI010000060">
    <property type="protein sequence ID" value="CAB3371348.1"/>
    <property type="molecule type" value="Genomic_DNA"/>
</dbReference>
<keyword evidence="2" id="KW-0472">Membrane</keyword>
<feature type="transmembrane region" description="Helical" evidence="2">
    <location>
        <begin position="32"/>
        <end position="54"/>
    </location>
</feature>
<proteinExistence type="predicted"/>
<keyword evidence="3" id="KW-0732">Signal</keyword>
<organism evidence="4 5">
    <name type="scientific">Cloeon dipterum</name>
    <dbReference type="NCBI Taxonomy" id="197152"/>
    <lineage>
        <taxon>Eukaryota</taxon>
        <taxon>Metazoa</taxon>
        <taxon>Ecdysozoa</taxon>
        <taxon>Arthropoda</taxon>
        <taxon>Hexapoda</taxon>
        <taxon>Insecta</taxon>
        <taxon>Pterygota</taxon>
        <taxon>Palaeoptera</taxon>
        <taxon>Ephemeroptera</taxon>
        <taxon>Pisciforma</taxon>
        <taxon>Baetidae</taxon>
        <taxon>Cloeon</taxon>
    </lineage>
</organism>
<evidence type="ECO:0000313" key="4">
    <source>
        <dbReference type="EMBL" id="CAB3371348.1"/>
    </source>
</evidence>
<protein>
    <recommendedName>
        <fullName evidence="6">RxLR effector protein</fullName>
    </recommendedName>
</protein>
<dbReference type="AlphaFoldDB" id="A0A8S1CT66"/>
<feature type="region of interest" description="Disordered" evidence="1">
    <location>
        <begin position="66"/>
        <end position="86"/>
    </location>
</feature>
<evidence type="ECO:0000313" key="5">
    <source>
        <dbReference type="Proteomes" id="UP000494165"/>
    </source>
</evidence>
<name>A0A8S1CT66_9INSE</name>
<gene>
    <name evidence="4" type="ORF">CLODIP_2_CD05907</name>
</gene>
<feature type="signal peptide" evidence="3">
    <location>
        <begin position="1"/>
        <end position="22"/>
    </location>
</feature>
<keyword evidence="5" id="KW-1185">Reference proteome</keyword>